<dbReference type="AlphaFoldDB" id="A0A225DZ13"/>
<feature type="compositionally biased region" description="Basic and acidic residues" evidence="1">
    <location>
        <begin position="10"/>
        <end position="22"/>
    </location>
</feature>
<protein>
    <submittedName>
        <fullName evidence="2">Uncharacterized protein</fullName>
    </submittedName>
</protein>
<dbReference type="EMBL" id="NIDE01000005">
    <property type="protein sequence ID" value="OWK41585.1"/>
    <property type="molecule type" value="Genomic_DNA"/>
</dbReference>
<comment type="caution">
    <text evidence="2">The sequence shown here is derived from an EMBL/GenBank/DDBJ whole genome shotgun (WGS) entry which is preliminary data.</text>
</comment>
<dbReference type="Proteomes" id="UP000214646">
    <property type="component" value="Unassembled WGS sequence"/>
</dbReference>
<proteinExistence type="predicted"/>
<evidence type="ECO:0000256" key="1">
    <source>
        <dbReference type="SAM" id="MobiDB-lite"/>
    </source>
</evidence>
<name>A0A225DZ13_9BACT</name>
<reference evidence="3" key="1">
    <citation type="submission" date="2017-06" db="EMBL/GenBank/DDBJ databases">
        <title>Genome analysis of Fimbriiglobus ruber SP5, the first member of the order Planctomycetales with confirmed chitinolytic capability.</title>
        <authorList>
            <person name="Ravin N.V."/>
            <person name="Rakitin A.L."/>
            <person name="Ivanova A.A."/>
            <person name="Beletsky A.V."/>
            <person name="Kulichevskaya I.S."/>
            <person name="Mardanov A.V."/>
            <person name="Dedysh S.N."/>
        </authorList>
    </citation>
    <scope>NUCLEOTIDE SEQUENCE [LARGE SCALE GENOMIC DNA]</scope>
    <source>
        <strain evidence="3">SP5</strain>
    </source>
</reference>
<accession>A0A225DZ13</accession>
<organism evidence="2 3">
    <name type="scientific">Fimbriiglobus ruber</name>
    <dbReference type="NCBI Taxonomy" id="1908690"/>
    <lineage>
        <taxon>Bacteria</taxon>
        <taxon>Pseudomonadati</taxon>
        <taxon>Planctomycetota</taxon>
        <taxon>Planctomycetia</taxon>
        <taxon>Gemmatales</taxon>
        <taxon>Gemmataceae</taxon>
        <taxon>Fimbriiglobus</taxon>
    </lineage>
</organism>
<sequence length="37" mass="3916">MLRSGATESGGRRVRGEAREGMRPSLIGRGSRGQSAE</sequence>
<gene>
    <name evidence="2" type="ORF">FRUB_03663</name>
</gene>
<evidence type="ECO:0000313" key="2">
    <source>
        <dbReference type="EMBL" id="OWK41585.1"/>
    </source>
</evidence>
<keyword evidence="3" id="KW-1185">Reference proteome</keyword>
<feature type="region of interest" description="Disordered" evidence="1">
    <location>
        <begin position="1"/>
        <end position="37"/>
    </location>
</feature>
<evidence type="ECO:0000313" key="3">
    <source>
        <dbReference type="Proteomes" id="UP000214646"/>
    </source>
</evidence>